<dbReference type="Proteomes" id="UP000198972">
    <property type="component" value="Unassembled WGS sequence"/>
</dbReference>
<evidence type="ECO:0000313" key="2">
    <source>
        <dbReference type="EMBL" id="SDE81530.1"/>
    </source>
</evidence>
<dbReference type="OrthoDB" id="334783at2"/>
<keyword evidence="2" id="KW-0418">Kinase</keyword>
<dbReference type="PANTHER" id="PTHR21310:SF15">
    <property type="entry name" value="AMINOGLYCOSIDE PHOSPHOTRANSFERASE DOMAIN-CONTAINING PROTEIN"/>
    <property type="match status" value="1"/>
</dbReference>
<name>A0A1G7G0D7_9BACL</name>
<dbReference type="Gene3D" id="3.30.200.20">
    <property type="entry name" value="Phosphorylase Kinase, domain 1"/>
    <property type="match status" value="1"/>
</dbReference>
<dbReference type="EMBL" id="FNBG01000002">
    <property type="protein sequence ID" value="SDE81530.1"/>
    <property type="molecule type" value="Genomic_DNA"/>
</dbReference>
<dbReference type="PANTHER" id="PTHR21310">
    <property type="entry name" value="AMINOGLYCOSIDE PHOSPHOTRANSFERASE-RELATED-RELATED"/>
    <property type="match status" value="1"/>
</dbReference>
<evidence type="ECO:0000259" key="1">
    <source>
        <dbReference type="PROSITE" id="PS50011"/>
    </source>
</evidence>
<dbReference type="RefSeq" id="WP_091226787.1">
    <property type="nucleotide sequence ID" value="NZ_FNBG01000002.1"/>
</dbReference>
<dbReference type="InterPro" id="IPR051678">
    <property type="entry name" value="AGP_Transferase"/>
</dbReference>
<dbReference type="AlphaFoldDB" id="A0A1G7G0D7"/>
<dbReference type="SUPFAM" id="SSF56112">
    <property type="entry name" value="Protein kinase-like (PK-like)"/>
    <property type="match status" value="1"/>
</dbReference>
<dbReference type="InterPro" id="IPR002575">
    <property type="entry name" value="Aminoglycoside_PTrfase"/>
</dbReference>
<dbReference type="Pfam" id="PF01636">
    <property type="entry name" value="APH"/>
    <property type="match status" value="1"/>
</dbReference>
<protein>
    <submittedName>
        <fullName evidence="2">Fructosamine-3-kinase</fullName>
    </submittedName>
</protein>
<keyword evidence="2" id="KW-0808">Transferase</keyword>
<dbReference type="InterPro" id="IPR000719">
    <property type="entry name" value="Prot_kinase_dom"/>
</dbReference>
<organism evidence="2 3">
    <name type="scientific">Fontibacillus panacisegetis</name>
    <dbReference type="NCBI Taxonomy" id="670482"/>
    <lineage>
        <taxon>Bacteria</taxon>
        <taxon>Bacillati</taxon>
        <taxon>Bacillota</taxon>
        <taxon>Bacilli</taxon>
        <taxon>Bacillales</taxon>
        <taxon>Paenibacillaceae</taxon>
        <taxon>Fontibacillus</taxon>
    </lineage>
</organism>
<keyword evidence="3" id="KW-1185">Reference proteome</keyword>
<dbReference type="GO" id="GO:0004672">
    <property type="term" value="F:protein kinase activity"/>
    <property type="evidence" value="ECO:0007669"/>
    <property type="project" value="InterPro"/>
</dbReference>
<dbReference type="STRING" id="670482.SAMN04488542_102234"/>
<dbReference type="GO" id="GO:0005524">
    <property type="term" value="F:ATP binding"/>
    <property type="evidence" value="ECO:0007669"/>
    <property type="project" value="InterPro"/>
</dbReference>
<dbReference type="Gene3D" id="3.90.1200.10">
    <property type="match status" value="1"/>
</dbReference>
<dbReference type="PROSITE" id="PS50011">
    <property type="entry name" value="PROTEIN_KINASE_DOM"/>
    <property type="match status" value="1"/>
</dbReference>
<proteinExistence type="predicted"/>
<sequence>MENGIKRQLSDSDLAKLVQRAFGGARILNSALELKDGWFNSAYVLTMEDGMKTVLKVAPHNAGGTLRYERNMMEAEVDVLRHLKNTGVIPVPEVYYYNNSAVEPEYFIMGYLEGQPYNKVKDQLTDLEREQIEVELGRYNRLINDITGKIFGYYAIQDKHGTCWWEVFRDMMSDLLADARDAKLALPAADEEIMGLLDKHRAALKEVTTPRLVHWDLWDGNLFVENGHITGIIDCERAIWGDPLMEYYFRDLAGRPPAFMEGYGLHNLNESELERVKLYDLYLALIMYIECYYRKYTDRNHIQWASENLTQCWQRMS</sequence>
<dbReference type="InterPro" id="IPR011009">
    <property type="entry name" value="Kinase-like_dom_sf"/>
</dbReference>
<evidence type="ECO:0000313" key="3">
    <source>
        <dbReference type="Proteomes" id="UP000198972"/>
    </source>
</evidence>
<accession>A0A1G7G0D7</accession>
<feature type="domain" description="Protein kinase" evidence="1">
    <location>
        <begin position="28"/>
        <end position="317"/>
    </location>
</feature>
<gene>
    <name evidence="2" type="ORF">SAMN04488542_102234</name>
</gene>
<reference evidence="2 3" key="1">
    <citation type="submission" date="2016-10" db="EMBL/GenBank/DDBJ databases">
        <authorList>
            <person name="de Groot N.N."/>
        </authorList>
    </citation>
    <scope>NUCLEOTIDE SEQUENCE [LARGE SCALE GENOMIC DNA]</scope>
    <source>
        <strain evidence="2 3">DSM 28129</strain>
    </source>
</reference>